<reference evidence="2 3" key="1">
    <citation type="journal article" date="2019" name="Microbiol. Resour. Announc.">
        <title>Draft Genome Sequence of the Most Traditional epsilon-Poly-l-Lysine Producer, Streptomyces albulus NBRC14147.</title>
        <authorList>
            <person name="Yamanaka K."/>
            <person name="Hamano Y."/>
        </authorList>
    </citation>
    <scope>NUCLEOTIDE SEQUENCE [LARGE SCALE GENOMIC DNA]</scope>
    <source>
        <strain evidence="2 3">NBRC 14147</strain>
    </source>
</reference>
<proteinExistence type="predicted"/>
<sequence length="53" mass="5857">MLESIEPTESTRSADHEVDTDNSPSDTLPPRRRRRVASRPAGPPPARAPVPPW</sequence>
<comment type="caution">
    <text evidence="2">The sequence shown here is derived from an EMBL/GenBank/DDBJ whole genome shotgun (WGS) entry which is preliminary data.</text>
</comment>
<dbReference type="EMBL" id="BHXC01000006">
    <property type="protein sequence ID" value="GCB91205.1"/>
    <property type="molecule type" value="Genomic_DNA"/>
</dbReference>
<name>A0A401R0Q0_STRNR</name>
<organism evidence="2 3">
    <name type="scientific">Streptomyces noursei</name>
    <name type="common">Streptomyces albulus</name>
    <dbReference type="NCBI Taxonomy" id="1971"/>
    <lineage>
        <taxon>Bacteria</taxon>
        <taxon>Bacillati</taxon>
        <taxon>Actinomycetota</taxon>
        <taxon>Actinomycetes</taxon>
        <taxon>Kitasatosporales</taxon>
        <taxon>Streptomycetaceae</taxon>
        <taxon>Streptomyces</taxon>
    </lineage>
</organism>
<dbReference type="AlphaFoldDB" id="A0A401R0Q0"/>
<dbReference type="Proteomes" id="UP000288351">
    <property type="component" value="Unassembled WGS sequence"/>
</dbReference>
<evidence type="ECO:0000313" key="3">
    <source>
        <dbReference type="Proteomes" id="UP000288351"/>
    </source>
</evidence>
<accession>A0A401R0Q0</accession>
<evidence type="ECO:0000313" key="2">
    <source>
        <dbReference type="EMBL" id="GCB91205.1"/>
    </source>
</evidence>
<gene>
    <name evidence="2" type="ORF">SALB_03922</name>
</gene>
<protein>
    <submittedName>
        <fullName evidence="2">Uncharacterized protein</fullName>
    </submittedName>
</protein>
<feature type="region of interest" description="Disordered" evidence="1">
    <location>
        <begin position="1"/>
        <end position="53"/>
    </location>
</feature>
<feature type="compositionally biased region" description="Pro residues" evidence="1">
    <location>
        <begin position="41"/>
        <end position="53"/>
    </location>
</feature>
<evidence type="ECO:0000256" key="1">
    <source>
        <dbReference type="SAM" id="MobiDB-lite"/>
    </source>
</evidence>